<dbReference type="EMBL" id="JALNTZ010000008">
    <property type="protein sequence ID" value="KAJ3642905.1"/>
    <property type="molecule type" value="Genomic_DNA"/>
</dbReference>
<dbReference type="Gene3D" id="1.10.1450.10">
    <property type="entry name" value="Tetraspanin"/>
    <property type="match status" value="1"/>
</dbReference>
<evidence type="ECO:0000256" key="1">
    <source>
        <dbReference type="ARBA" id="ARBA00004141"/>
    </source>
</evidence>
<dbReference type="Proteomes" id="UP001168821">
    <property type="component" value="Unassembled WGS sequence"/>
</dbReference>
<feature type="transmembrane region" description="Helical" evidence="6">
    <location>
        <begin position="58"/>
        <end position="77"/>
    </location>
</feature>
<dbReference type="Pfam" id="PF00335">
    <property type="entry name" value="Tetraspanin"/>
    <property type="match status" value="1"/>
</dbReference>
<keyword evidence="8" id="KW-1185">Reference proteome</keyword>
<evidence type="ECO:0000256" key="2">
    <source>
        <dbReference type="ARBA" id="ARBA00022692"/>
    </source>
</evidence>
<feature type="transmembrane region" description="Helical" evidence="6">
    <location>
        <begin position="97"/>
        <end position="115"/>
    </location>
</feature>
<comment type="caution">
    <text evidence="7">The sequence shown here is derived from an EMBL/GenBank/DDBJ whole genome shotgun (WGS) entry which is preliminary data.</text>
</comment>
<reference evidence="7" key="1">
    <citation type="journal article" date="2023" name="G3 (Bethesda)">
        <title>Whole genome assemblies of Zophobas morio and Tenebrio molitor.</title>
        <authorList>
            <person name="Kaur S."/>
            <person name="Stinson S.A."/>
            <person name="diCenzo G.C."/>
        </authorList>
    </citation>
    <scope>NUCLEOTIDE SEQUENCE</scope>
    <source>
        <strain evidence="7">QUZm001</strain>
    </source>
</reference>
<feature type="transmembrane region" description="Helical" evidence="6">
    <location>
        <begin position="15"/>
        <end position="46"/>
    </location>
</feature>
<evidence type="ECO:0000256" key="4">
    <source>
        <dbReference type="ARBA" id="ARBA00023136"/>
    </source>
</evidence>
<evidence type="ECO:0000313" key="7">
    <source>
        <dbReference type="EMBL" id="KAJ3642905.1"/>
    </source>
</evidence>
<keyword evidence="2 6" id="KW-0812">Transmembrane</keyword>
<evidence type="ECO:0000256" key="3">
    <source>
        <dbReference type="ARBA" id="ARBA00022989"/>
    </source>
</evidence>
<keyword evidence="3 6" id="KW-1133">Transmembrane helix</keyword>
<sequence length="346" mass="39379">MAVGVFKLSKSQRSFLSIIFLILNLIQVLTGVTMLSLSIYVCISVAPVLFSERAELSYVFAVVAICGVNNICCWLFGLKIRLKCLNQASKKSTRSLVFAWICISFYVITYLIILARHTRKVYKHIIRAMDHSFYIGISKYLKDSNWKISIDKIQYDMQCCGAKSYKEWYEVPWLDKYQINVKSESVKQYRENGSSLYPVTPWSCCRLGFPMQCLHDPLQQTGAHSVWADQHSLTLDSLNTEGCINKLKPPIRWSLTGFILLVVVNCIVQLLIFIVVRLLYTSCRNDAILNDADGVAPGWIFGRGDCGYGGGKSLMDIMYPNSTERRRKSTSPTNDEENRLIDSHDN</sequence>
<feature type="compositionally biased region" description="Basic and acidic residues" evidence="5">
    <location>
        <begin position="336"/>
        <end position="346"/>
    </location>
</feature>
<comment type="subcellular location">
    <subcellularLocation>
        <location evidence="1">Membrane</location>
        <topology evidence="1">Multi-pass membrane protein</topology>
    </subcellularLocation>
</comment>
<evidence type="ECO:0000313" key="8">
    <source>
        <dbReference type="Proteomes" id="UP001168821"/>
    </source>
</evidence>
<organism evidence="7 8">
    <name type="scientific">Zophobas morio</name>
    <dbReference type="NCBI Taxonomy" id="2755281"/>
    <lineage>
        <taxon>Eukaryota</taxon>
        <taxon>Metazoa</taxon>
        <taxon>Ecdysozoa</taxon>
        <taxon>Arthropoda</taxon>
        <taxon>Hexapoda</taxon>
        <taxon>Insecta</taxon>
        <taxon>Pterygota</taxon>
        <taxon>Neoptera</taxon>
        <taxon>Endopterygota</taxon>
        <taxon>Coleoptera</taxon>
        <taxon>Polyphaga</taxon>
        <taxon>Cucujiformia</taxon>
        <taxon>Tenebrionidae</taxon>
        <taxon>Zophobas</taxon>
    </lineage>
</organism>
<protein>
    <submittedName>
        <fullName evidence="7">Uncharacterized protein</fullName>
    </submittedName>
</protein>
<dbReference type="GO" id="GO:0016020">
    <property type="term" value="C:membrane"/>
    <property type="evidence" value="ECO:0007669"/>
    <property type="project" value="UniProtKB-SubCell"/>
</dbReference>
<proteinExistence type="predicted"/>
<dbReference type="AlphaFoldDB" id="A0AA38M3X5"/>
<dbReference type="SUPFAM" id="SSF48652">
    <property type="entry name" value="Tetraspanin"/>
    <property type="match status" value="1"/>
</dbReference>
<evidence type="ECO:0000256" key="6">
    <source>
        <dbReference type="SAM" id="Phobius"/>
    </source>
</evidence>
<name>A0AA38M3X5_9CUCU</name>
<dbReference type="InterPro" id="IPR018499">
    <property type="entry name" value="Tetraspanin/Peripherin"/>
</dbReference>
<accession>A0AA38M3X5</accession>
<gene>
    <name evidence="7" type="ORF">Zmor_025653</name>
</gene>
<feature type="region of interest" description="Disordered" evidence="5">
    <location>
        <begin position="322"/>
        <end position="346"/>
    </location>
</feature>
<dbReference type="InterPro" id="IPR008952">
    <property type="entry name" value="Tetraspanin_EC2_sf"/>
</dbReference>
<evidence type="ECO:0000256" key="5">
    <source>
        <dbReference type="SAM" id="MobiDB-lite"/>
    </source>
</evidence>
<feature type="transmembrane region" description="Helical" evidence="6">
    <location>
        <begin position="255"/>
        <end position="280"/>
    </location>
</feature>
<keyword evidence="4 6" id="KW-0472">Membrane</keyword>